<dbReference type="Pfam" id="PF01276">
    <property type="entry name" value="OKR_DC_1"/>
    <property type="match status" value="2"/>
</dbReference>
<keyword evidence="5" id="KW-0456">Lyase</keyword>
<comment type="similarity">
    <text evidence="2">Belongs to the Orn/Lys/Arg decarboxylase class-I family.</text>
</comment>
<evidence type="ECO:0000256" key="6">
    <source>
        <dbReference type="SAM" id="Phobius"/>
    </source>
</evidence>
<feature type="domain" description="Orn/Lys/Arg decarboxylases family 1 pyridoxal-P attachment site" evidence="7">
    <location>
        <begin position="34"/>
        <end position="129"/>
    </location>
</feature>
<evidence type="ECO:0000259" key="7">
    <source>
        <dbReference type="Pfam" id="PF01276"/>
    </source>
</evidence>
<evidence type="ECO:0000256" key="4">
    <source>
        <dbReference type="ARBA" id="ARBA00022898"/>
    </source>
</evidence>
<keyword evidence="4" id="KW-0663">Pyridoxal phosphate</keyword>
<feature type="domain" description="Orn/Lys/Arg decarboxylase C-terminal" evidence="8">
    <location>
        <begin position="356"/>
        <end position="412"/>
    </location>
</feature>
<keyword evidence="6" id="KW-0812">Transmembrane</keyword>
<dbReference type="InterPro" id="IPR000310">
    <property type="entry name" value="Orn/Lys/Arg_deCO2ase_major_dom"/>
</dbReference>
<dbReference type="Gene3D" id="3.40.640.10">
    <property type="entry name" value="Type I PLP-dependent aspartate aminotransferase-like (Major domain)"/>
    <property type="match status" value="1"/>
</dbReference>
<dbReference type="PANTHER" id="PTHR43277:SF4">
    <property type="entry name" value="ARGININE DECARBOXYLASE"/>
    <property type="match status" value="1"/>
</dbReference>
<reference evidence="9" key="2">
    <citation type="journal article" date="2021" name="PeerJ">
        <title>Extensive microbial diversity within the chicken gut microbiome revealed by metagenomics and culture.</title>
        <authorList>
            <person name="Gilroy R."/>
            <person name="Ravi A."/>
            <person name="Getino M."/>
            <person name="Pursley I."/>
            <person name="Horton D.L."/>
            <person name="Alikhan N.F."/>
            <person name="Baker D."/>
            <person name="Gharbi K."/>
            <person name="Hall N."/>
            <person name="Watson M."/>
            <person name="Adriaenssens E.M."/>
            <person name="Foster-Nyarko E."/>
            <person name="Jarju S."/>
            <person name="Secka A."/>
            <person name="Antonio M."/>
            <person name="Oren A."/>
            <person name="Chaudhuri R.R."/>
            <person name="La Ragione R."/>
            <person name="Hildebrand F."/>
            <person name="Pallen M.J."/>
        </authorList>
    </citation>
    <scope>NUCLEOTIDE SEQUENCE</scope>
    <source>
        <strain evidence="9">ChiSjej6B24-2974</strain>
    </source>
</reference>
<dbReference type="AlphaFoldDB" id="A0A9D0ZL43"/>
<dbReference type="InterPro" id="IPR015421">
    <property type="entry name" value="PyrdxlP-dep_Trfase_major"/>
</dbReference>
<dbReference type="InterPro" id="IPR036633">
    <property type="entry name" value="Prn/Lys/Arg_de-COase_C_sf"/>
</dbReference>
<keyword evidence="3" id="KW-0210">Decarboxylase</keyword>
<protein>
    <recommendedName>
        <fullName evidence="11">Arginine decarboxylase</fullName>
    </recommendedName>
</protein>
<comment type="caution">
    <text evidence="9">The sequence shown here is derived from an EMBL/GenBank/DDBJ whole genome shotgun (WGS) entry which is preliminary data.</text>
</comment>
<evidence type="ECO:0000313" key="9">
    <source>
        <dbReference type="EMBL" id="HIQ82405.1"/>
    </source>
</evidence>
<dbReference type="EMBL" id="DVFZ01000048">
    <property type="protein sequence ID" value="HIQ82405.1"/>
    <property type="molecule type" value="Genomic_DNA"/>
</dbReference>
<evidence type="ECO:0008006" key="11">
    <source>
        <dbReference type="Google" id="ProtNLM"/>
    </source>
</evidence>
<dbReference type="Proteomes" id="UP000824260">
    <property type="component" value="Unassembled WGS sequence"/>
</dbReference>
<reference evidence="9" key="1">
    <citation type="submission" date="2020-10" db="EMBL/GenBank/DDBJ databases">
        <authorList>
            <person name="Gilroy R."/>
        </authorList>
    </citation>
    <scope>NUCLEOTIDE SEQUENCE</scope>
    <source>
        <strain evidence="9">ChiSjej6B24-2974</strain>
    </source>
</reference>
<evidence type="ECO:0000313" key="10">
    <source>
        <dbReference type="Proteomes" id="UP000824260"/>
    </source>
</evidence>
<evidence type="ECO:0000256" key="3">
    <source>
        <dbReference type="ARBA" id="ARBA00022793"/>
    </source>
</evidence>
<dbReference type="Gene3D" id="3.90.100.10">
    <property type="entry name" value="Orn/Lys/Arg decarboxylase, C-terminal domain"/>
    <property type="match status" value="1"/>
</dbReference>
<evidence type="ECO:0000256" key="5">
    <source>
        <dbReference type="ARBA" id="ARBA00023239"/>
    </source>
</evidence>
<dbReference type="InterPro" id="IPR008286">
    <property type="entry name" value="Prn/Lys/Arg_de-COase_C"/>
</dbReference>
<feature type="transmembrane region" description="Helical" evidence="6">
    <location>
        <begin position="64"/>
        <end position="86"/>
    </location>
</feature>
<comment type="cofactor">
    <cofactor evidence="1">
        <name>pyridoxal 5'-phosphate</name>
        <dbReference type="ChEBI" id="CHEBI:597326"/>
    </cofactor>
</comment>
<feature type="domain" description="Orn/Lys/Arg decarboxylases family 1 pyridoxal-P attachment site" evidence="7">
    <location>
        <begin position="150"/>
        <end position="256"/>
    </location>
</feature>
<keyword evidence="6" id="KW-1133">Transmembrane helix</keyword>
<evidence type="ECO:0000256" key="2">
    <source>
        <dbReference type="ARBA" id="ARBA00010671"/>
    </source>
</evidence>
<evidence type="ECO:0000256" key="1">
    <source>
        <dbReference type="ARBA" id="ARBA00001933"/>
    </source>
</evidence>
<organism evidence="9 10">
    <name type="scientific">Candidatus Pullichristensenella stercorigallinarum</name>
    <dbReference type="NCBI Taxonomy" id="2840909"/>
    <lineage>
        <taxon>Bacteria</taxon>
        <taxon>Bacillati</taxon>
        <taxon>Bacillota</taxon>
        <taxon>Clostridia</taxon>
        <taxon>Candidatus Pullichristensenella</taxon>
    </lineage>
</organism>
<proteinExistence type="inferred from homology"/>
<sequence length="431" mass="46129">MRPIDDMLRAAQGRTRFHMPGHKGRIPAIPAALDMTELAETDDLYAPQGGIAKAERLLARAAGAGASILVPGGSTAGILAMFLAFVPPGGKVLMRRDAHHAAQSACVLADAEPVLLPPEADMCAAAREIPCDAIYITRPNFYGRVEPLPRANVPVLVDAAHGAHFSWWESPQNAMRAGADCAVESAHKTLGALTGGAWLHVRDEGMEGRLRRMLRMVCTSSPSFLILRSLDDARAWMDERGREALHQLTLWCDEARARLDGMGFACPSLGDPTRLYIRTDGVGLSGWEALDQLHKLGVDMEMADARGVVAIGTVYDRAEDFERLVKAFSRLNPGVGGVRDFPAPAYGERAMPPRRAALGKTRFVPLEQAAGTIAARAVGAYPPGCAIAAPGERLTRACVDFLLSSRELGATLFGAEGGMIEVVYEGENGDV</sequence>
<name>A0A9D0ZL43_9FIRM</name>
<accession>A0A9D0ZL43</accession>
<dbReference type="Pfam" id="PF03711">
    <property type="entry name" value="OKR_DC_1_C"/>
    <property type="match status" value="1"/>
</dbReference>
<keyword evidence="6" id="KW-0472">Membrane</keyword>
<dbReference type="SUPFAM" id="SSF53383">
    <property type="entry name" value="PLP-dependent transferases"/>
    <property type="match status" value="1"/>
</dbReference>
<dbReference type="InterPro" id="IPR015424">
    <property type="entry name" value="PyrdxlP-dep_Trfase"/>
</dbReference>
<gene>
    <name evidence="9" type="ORF">IAA52_04825</name>
</gene>
<dbReference type="SUPFAM" id="SSF55904">
    <property type="entry name" value="Ornithine decarboxylase C-terminal domain"/>
    <property type="match status" value="1"/>
</dbReference>
<dbReference type="GO" id="GO:0016831">
    <property type="term" value="F:carboxy-lyase activity"/>
    <property type="evidence" value="ECO:0007669"/>
    <property type="project" value="UniProtKB-KW"/>
</dbReference>
<evidence type="ECO:0000259" key="8">
    <source>
        <dbReference type="Pfam" id="PF03711"/>
    </source>
</evidence>
<dbReference type="PANTHER" id="PTHR43277">
    <property type="entry name" value="ARGININE DECARBOXYLASE"/>
    <property type="match status" value="1"/>
</dbReference>
<dbReference type="InterPro" id="IPR052357">
    <property type="entry name" value="Orn_Lys_Arg_decarboxylase-I"/>
</dbReference>